<dbReference type="CDD" id="cd00146">
    <property type="entry name" value="PKD"/>
    <property type="match status" value="1"/>
</dbReference>
<organism evidence="4 5">
    <name type="scientific">Geomesophilobacter sediminis</name>
    <dbReference type="NCBI Taxonomy" id="2798584"/>
    <lineage>
        <taxon>Bacteria</taxon>
        <taxon>Pseudomonadati</taxon>
        <taxon>Thermodesulfobacteriota</taxon>
        <taxon>Desulfuromonadia</taxon>
        <taxon>Geobacterales</taxon>
        <taxon>Geobacteraceae</taxon>
        <taxon>Geomesophilobacter</taxon>
    </lineage>
</organism>
<reference evidence="4" key="1">
    <citation type="submission" date="2020-12" db="EMBL/GenBank/DDBJ databases">
        <title>Geomonas sp. Red875, isolated from river sediment.</title>
        <authorList>
            <person name="Xu Z."/>
            <person name="Zhang Z."/>
            <person name="Masuda Y."/>
            <person name="Itoh H."/>
            <person name="Senoo K."/>
        </authorList>
    </citation>
    <scope>NUCLEOTIDE SEQUENCE</scope>
    <source>
        <strain evidence="4">Red875</strain>
    </source>
</reference>
<dbReference type="InterPro" id="IPR036280">
    <property type="entry name" value="Multihaem_cyt_sf"/>
</dbReference>
<dbReference type="InterPro" id="IPR022409">
    <property type="entry name" value="PKD/Chitinase_dom"/>
</dbReference>
<feature type="domain" description="PKD/Chitinase" evidence="3">
    <location>
        <begin position="202"/>
        <end position="284"/>
    </location>
</feature>
<evidence type="ECO:0000256" key="2">
    <source>
        <dbReference type="SAM" id="SignalP"/>
    </source>
</evidence>
<accession>A0A8J7M283</accession>
<dbReference type="InterPro" id="IPR035986">
    <property type="entry name" value="PKD_dom_sf"/>
</dbReference>
<dbReference type="SMART" id="SM00089">
    <property type="entry name" value="PKD"/>
    <property type="match status" value="1"/>
</dbReference>
<protein>
    <recommendedName>
        <fullName evidence="3">PKD/Chitinase domain-containing protein</fullName>
    </recommendedName>
</protein>
<keyword evidence="5" id="KW-1185">Reference proteome</keyword>
<evidence type="ECO:0000259" key="3">
    <source>
        <dbReference type="SMART" id="SM00089"/>
    </source>
</evidence>
<comment type="caution">
    <text evidence="4">The sequence shown here is derived from an EMBL/GenBank/DDBJ whole genome shotgun (WGS) entry which is preliminary data.</text>
</comment>
<dbReference type="PANTHER" id="PTHR35038:SF8">
    <property type="entry name" value="C-TYPE POLYHEME CYTOCHROME OMCC"/>
    <property type="match status" value="1"/>
</dbReference>
<keyword evidence="1 2" id="KW-0732">Signal</keyword>
<sequence>MVKRFLAALMVMVILPVAAHGASWFFNTQAKNAGGVINSRNMLNQTSTAGSVFKSYTTHAQLPVTVVANVGYTIRDVTVNGVSNPNPPSPFSTTVQGFNQQTVTATFLVNTLSVTASAGYGGSVTPTSVGNIYYGTKVASAMRFTFTPISRYNVASITGVPAGATVSAPLPAAPNTSVTVTFPVGYVFTSNVALSGTFTGPPVAVIANPGTVLPGTPVTLDGTGSTGAISSWSWTQISGPVKLFPDATQGSTFTVTPTVVGTYGIQLTVTGGSVATTNLIVTDDPAAAARNQCQNCHQGNGIGTSVGVFGHWSSSTHRAKMVLCVTCHYGTGPINHPGAYTSGMVSETTFVKTYGGDNFCLNGTCHNPGVTHKTSGMACAYCHNSGDLHYPDTTLAQAMSQNVCFKCHGAVNTTHYFTKVSLANDCLKCHNNGWDPHAQTKATFFPAGVVVPPAHFNGYTSFANPSYAAAYVTAATACANCHKGGDPNDAADKNDVLKQYRNDWAGSAHGDVKGGAWLNSATHNWKASGQAGVDISQAGNPTDCQRCHTAKGYALYNISSSIAPIDPSKPINSEPLTCDGCHNPDFTVRSIAPRTAYYNYSSPATGKLLVSRTFPDSGFSNVCLGCHTGRQAGATISAMAAAVAAQGTAAADSFWGNVSFVNSHYLAAGGEVFRTIGYEYPGAVYGNAVDHSLVNNGSDGPCVTCHMQQKDLAAHSHTLNPAVAGYAACKGCHAQSVGNFDADFPGFVQTKSANFQAALQALGNALSQKGFAPNLVNGQLAYPYFNAKNWGTGATGPGNMGAAFNYSQLMHDPGAFAHNPTYVKRLVRDSLDYLVNGSVDRSRKLTATDFSNLLPSDPTAAGNAYSFVLESSNGSSACAACHGSSIDPAHQDPIVATYNNSKHSYVNGGASCGDCHLPTGTTSMAHPPQFQMYSSAASIAVNCYNCHTTVDPTFNKTTHAWPSRGLCMECHNPHNPWPPAMNIYPHFSSYSTAQYIMAGSPNTKNGNSCKDCHYQAGNADIFTVFSANRQWARSGHGDPKGAGYVGPGPVTEASLEAYDFKFLGTAAAPAVMAANTNPASAATKDCARCHTSTGFINFVTPTDPNDPTTALKNMAAWGSAGDRSREMVSCPTCHTPAPFSDSFSRRPVGLSYNNGVNDIAAVVAYFNYSSKATKLIKRSKIIFDPANLSYLGPGDSNLCIACHAGRAAGDLIKTTVTSCTNSPTIACRLGNGNQTQGATNNAANTDPAFWSNVDFIDPHRGTTVNMMYPDNLRPAYEYRGSTTASTYHLNIGYDNPDAPQGPCVGCHMASADKKHAFSPLSTATNGAIGGVTTDLCYGCHGPGGAFDFGTNLSTLQTKKTGYFAALSFIKAQLAAKNIFYNAEVAPYFFKTADAAQQSYANRVTNWYFFDTALGKAFQGADLMGAAFNLRLLDSDNGWVHNGTYSRKVLFDTIDYLDDGNANSVYTTLTTSTLSDAATRLNAQVYIFGNTTNQSRPSP</sequence>
<gene>
    <name evidence="4" type="ORF">JFN93_21680</name>
</gene>
<dbReference type="Gene3D" id="1.10.1130.10">
    <property type="entry name" value="Flavocytochrome C3, Chain A"/>
    <property type="match status" value="3"/>
</dbReference>
<dbReference type="EMBL" id="JAEMHM010000022">
    <property type="protein sequence ID" value="MBJ6727332.1"/>
    <property type="molecule type" value="Genomic_DNA"/>
</dbReference>
<feature type="signal peptide" evidence="2">
    <location>
        <begin position="1"/>
        <end position="21"/>
    </location>
</feature>
<dbReference type="Gene3D" id="2.60.40.10">
    <property type="entry name" value="Immunoglobulins"/>
    <property type="match status" value="1"/>
</dbReference>
<dbReference type="CDD" id="cd08168">
    <property type="entry name" value="Cytochrom_C3"/>
    <property type="match status" value="1"/>
</dbReference>
<dbReference type="InterPro" id="IPR051829">
    <property type="entry name" value="Multiheme_Cytochr_ET"/>
</dbReference>
<name>A0A8J7M283_9BACT</name>
<dbReference type="RefSeq" id="WP_199386296.1">
    <property type="nucleotide sequence ID" value="NZ_JAEMHM010000022.1"/>
</dbReference>
<evidence type="ECO:0000313" key="4">
    <source>
        <dbReference type="EMBL" id="MBJ6727332.1"/>
    </source>
</evidence>
<evidence type="ECO:0000256" key="1">
    <source>
        <dbReference type="ARBA" id="ARBA00022729"/>
    </source>
</evidence>
<dbReference type="SUPFAM" id="SSF48695">
    <property type="entry name" value="Multiheme cytochromes"/>
    <property type="match status" value="3"/>
</dbReference>
<dbReference type="SUPFAM" id="SSF49299">
    <property type="entry name" value="PKD domain"/>
    <property type="match status" value="1"/>
</dbReference>
<proteinExistence type="predicted"/>
<evidence type="ECO:0000313" key="5">
    <source>
        <dbReference type="Proteomes" id="UP000636888"/>
    </source>
</evidence>
<dbReference type="InterPro" id="IPR013783">
    <property type="entry name" value="Ig-like_fold"/>
</dbReference>
<dbReference type="PANTHER" id="PTHR35038">
    <property type="entry name" value="DISSIMILATORY SULFITE REDUCTASE SIRA"/>
    <property type="match status" value="1"/>
</dbReference>
<dbReference type="Pfam" id="PF22352">
    <property type="entry name" value="K319L-like_PKD"/>
    <property type="match status" value="1"/>
</dbReference>
<feature type="chain" id="PRO_5035166099" description="PKD/Chitinase domain-containing protein" evidence="2">
    <location>
        <begin position="22"/>
        <end position="1498"/>
    </location>
</feature>
<dbReference type="Proteomes" id="UP000636888">
    <property type="component" value="Unassembled WGS sequence"/>
</dbReference>